<evidence type="ECO:0000313" key="5">
    <source>
        <dbReference type="Proteomes" id="UP000627369"/>
    </source>
</evidence>
<sequence length="259" mass="27610">MSASASTPEQVEAPVEPGLYLYGLVMPDARVPDGLTGVSGGAVRTVSLGPVTALVSDVADMELIGLPDEVRAHGAVLDAVALSGCSVLPVQFGTTAPDVDALASGLPVPRLEAYSDRLRELAGVVQLSLTARYDEDAVIAELVDEEPEIRRLRDLTRGQPEAATYGERVRLGELVVAGFERKRAADADFLARRLAPLAVEVRHREVGQVDTVLDAALLVRRDAVRRLEDGLEDVAAGIFPRIALRLVGPQAPYDFAEEV</sequence>
<accession>A0A919GAH3</accession>
<dbReference type="RefSeq" id="WP_189671863.1">
    <property type="nucleotide sequence ID" value="NZ_BNAS01000012.1"/>
</dbReference>
<comment type="subcellular location">
    <subcellularLocation>
        <location evidence="2">Gas vesicle</location>
    </subcellularLocation>
</comment>
<keyword evidence="5" id="KW-1185">Reference proteome</keyword>
<dbReference type="EMBL" id="BNAS01000012">
    <property type="protein sequence ID" value="GHH80369.1"/>
    <property type="molecule type" value="Genomic_DNA"/>
</dbReference>
<protein>
    <recommendedName>
        <fullName evidence="6">Gas vesicle protein GvpL/GvpF</fullName>
    </recommendedName>
</protein>
<dbReference type="Proteomes" id="UP000627369">
    <property type="component" value="Unassembled WGS sequence"/>
</dbReference>
<dbReference type="PANTHER" id="PTHR36852">
    <property type="entry name" value="PROTEIN GVPL 2"/>
    <property type="match status" value="1"/>
</dbReference>
<comment type="similarity">
    <text evidence="3">Belongs to the gas vesicle GvpF/GvpL family.</text>
</comment>
<reference evidence="4" key="2">
    <citation type="submission" date="2020-09" db="EMBL/GenBank/DDBJ databases">
        <authorList>
            <person name="Sun Q."/>
            <person name="Zhou Y."/>
        </authorList>
    </citation>
    <scope>NUCLEOTIDE SEQUENCE</scope>
    <source>
        <strain evidence="4">CGMCC 4.7398</strain>
    </source>
</reference>
<dbReference type="GO" id="GO:0031412">
    <property type="term" value="P:gas vesicle organization"/>
    <property type="evidence" value="ECO:0007669"/>
    <property type="project" value="InterPro"/>
</dbReference>
<dbReference type="Pfam" id="PF06386">
    <property type="entry name" value="GvpL_GvpF"/>
    <property type="match status" value="1"/>
</dbReference>
<keyword evidence="1" id="KW-0304">Gas vesicle</keyword>
<evidence type="ECO:0008006" key="6">
    <source>
        <dbReference type="Google" id="ProtNLM"/>
    </source>
</evidence>
<organism evidence="4 5">
    <name type="scientific">Promicromonospora soli</name>
    <dbReference type="NCBI Taxonomy" id="2035533"/>
    <lineage>
        <taxon>Bacteria</taxon>
        <taxon>Bacillati</taxon>
        <taxon>Actinomycetota</taxon>
        <taxon>Actinomycetes</taxon>
        <taxon>Micrococcales</taxon>
        <taxon>Promicromonosporaceae</taxon>
        <taxon>Promicromonospora</taxon>
    </lineage>
</organism>
<comment type="caution">
    <text evidence="4">The sequence shown here is derived from an EMBL/GenBank/DDBJ whole genome shotgun (WGS) entry which is preliminary data.</text>
</comment>
<evidence type="ECO:0000256" key="2">
    <source>
        <dbReference type="ARBA" id="ARBA00035108"/>
    </source>
</evidence>
<evidence type="ECO:0000256" key="1">
    <source>
        <dbReference type="ARBA" id="ARBA00022987"/>
    </source>
</evidence>
<dbReference type="GO" id="GO:0031411">
    <property type="term" value="C:gas vesicle"/>
    <property type="evidence" value="ECO:0007669"/>
    <property type="project" value="UniProtKB-SubCell"/>
</dbReference>
<proteinExistence type="inferred from homology"/>
<gene>
    <name evidence="4" type="ORF">GCM10017772_48330</name>
</gene>
<dbReference type="PANTHER" id="PTHR36852:SF1">
    <property type="entry name" value="PROTEIN GVPL 2"/>
    <property type="match status" value="1"/>
</dbReference>
<reference evidence="4" key="1">
    <citation type="journal article" date="2014" name="Int. J. Syst. Evol. Microbiol.">
        <title>Complete genome sequence of Corynebacterium casei LMG S-19264T (=DSM 44701T), isolated from a smear-ripened cheese.</title>
        <authorList>
            <consortium name="US DOE Joint Genome Institute (JGI-PGF)"/>
            <person name="Walter F."/>
            <person name="Albersmeier A."/>
            <person name="Kalinowski J."/>
            <person name="Ruckert C."/>
        </authorList>
    </citation>
    <scope>NUCLEOTIDE SEQUENCE</scope>
    <source>
        <strain evidence="4">CGMCC 4.7398</strain>
    </source>
</reference>
<dbReference type="AlphaFoldDB" id="A0A919GAH3"/>
<evidence type="ECO:0000256" key="3">
    <source>
        <dbReference type="ARBA" id="ARBA00035643"/>
    </source>
</evidence>
<evidence type="ECO:0000313" key="4">
    <source>
        <dbReference type="EMBL" id="GHH80369.1"/>
    </source>
</evidence>
<dbReference type="InterPro" id="IPR009430">
    <property type="entry name" value="GvpL/GvpF"/>
</dbReference>
<name>A0A919GAH3_9MICO</name>